<evidence type="ECO:0000313" key="2">
    <source>
        <dbReference type="EMBL" id="NYZ63268.1"/>
    </source>
</evidence>
<protein>
    <submittedName>
        <fullName evidence="2">NAD(P)H-binding protein</fullName>
    </submittedName>
</protein>
<accession>A0A7Z0QRA4</accession>
<organism evidence="2 3">
    <name type="scientific">Luteimonas deserti</name>
    <dbReference type="NCBI Taxonomy" id="2752306"/>
    <lineage>
        <taxon>Bacteria</taxon>
        <taxon>Pseudomonadati</taxon>
        <taxon>Pseudomonadota</taxon>
        <taxon>Gammaproteobacteria</taxon>
        <taxon>Lysobacterales</taxon>
        <taxon>Lysobacteraceae</taxon>
        <taxon>Luteimonas</taxon>
    </lineage>
</organism>
<dbReference type="SUPFAM" id="SSF51735">
    <property type="entry name" value="NAD(P)-binding Rossmann-fold domains"/>
    <property type="match status" value="1"/>
</dbReference>
<sequence>MRLILLGATGLVGRHVLQRALDDPRVTRVVAPARRALPGHPKLDAPQVDFDRLPDAAWWAADAVICTLGTTMRAAGSRAAFRAVDHDYPLAVAHCARRHGTPAFVLNSAMAADAHSRFFYNRVKGEIEDALRAVGFPSLTLVRPGLIGGQRDPPRPAEAMAARALGLLHPLLPRRWRISPAPVIAACMLEAAIAGRPGVHMVEADALSTPD</sequence>
<dbReference type="RefSeq" id="WP_180545471.1">
    <property type="nucleotide sequence ID" value="NZ_JACCJZ010000017.1"/>
</dbReference>
<evidence type="ECO:0000259" key="1">
    <source>
        <dbReference type="Pfam" id="PF13460"/>
    </source>
</evidence>
<proteinExistence type="predicted"/>
<dbReference type="PANTHER" id="PTHR14097">
    <property type="entry name" value="OXIDOREDUCTASE HTATIP2"/>
    <property type="match status" value="1"/>
</dbReference>
<dbReference type="PANTHER" id="PTHR14097:SF7">
    <property type="entry name" value="OXIDOREDUCTASE HTATIP2"/>
    <property type="match status" value="1"/>
</dbReference>
<dbReference type="AlphaFoldDB" id="A0A7Z0QRA4"/>
<dbReference type="Pfam" id="PF13460">
    <property type="entry name" value="NAD_binding_10"/>
    <property type="match status" value="1"/>
</dbReference>
<dbReference type="InterPro" id="IPR036291">
    <property type="entry name" value="NAD(P)-bd_dom_sf"/>
</dbReference>
<reference evidence="2 3" key="1">
    <citation type="submission" date="2020-07" db="EMBL/GenBank/DDBJ databases">
        <title>isolation of Luteimonas sp. SJ-16.</title>
        <authorList>
            <person name="Huang X.-X."/>
            <person name="Xu L."/>
            <person name="Sun J.-Q."/>
        </authorList>
    </citation>
    <scope>NUCLEOTIDE SEQUENCE [LARGE SCALE GENOMIC DNA]</scope>
    <source>
        <strain evidence="2 3">SJ-16</strain>
    </source>
</reference>
<name>A0A7Z0QRA4_9GAMM</name>
<dbReference type="Gene3D" id="3.40.50.720">
    <property type="entry name" value="NAD(P)-binding Rossmann-like Domain"/>
    <property type="match status" value="1"/>
</dbReference>
<comment type="caution">
    <text evidence="2">The sequence shown here is derived from an EMBL/GenBank/DDBJ whole genome shotgun (WGS) entry which is preliminary data.</text>
</comment>
<dbReference type="InterPro" id="IPR016040">
    <property type="entry name" value="NAD(P)-bd_dom"/>
</dbReference>
<dbReference type="EMBL" id="JACCJZ010000017">
    <property type="protein sequence ID" value="NYZ63268.1"/>
    <property type="molecule type" value="Genomic_DNA"/>
</dbReference>
<keyword evidence="3" id="KW-1185">Reference proteome</keyword>
<evidence type="ECO:0000313" key="3">
    <source>
        <dbReference type="Proteomes" id="UP000589896"/>
    </source>
</evidence>
<dbReference type="Proteomes" id="UP000589896">
    <property type="component" value="Unassembled WGS sequence"/>
</dbReference>
<gene>
    <name evidence="2" type="ORF">H0E82_10895</name>
</gene>
<feature type="domain" description="NAD(P)-binding" evidence="1">
    <location>
        <begin position="7"/>
        <end position="145"/>
    </location>
</feature>